<evidence type="ECO:0000313" key="2">
    <source>
        <dbReference type="EMBL" id="KAB1185051.1"/>
    </source>
</evidence>
<dbReference type="EMBL" id="VZUS01000005">
    <property type="protein sequence ID" value="KAB1185051.1"/>
    <property type="molecule type" value="Genomic_DNA"/>
</dbReference>
<feature type="compositionally biased region" description="Basic and acidic residues" evidence="1">
    <location>
        <begin position="76"/>
        <end position="86"/>
    </location>
</feature>
<gene>
    <name evidence="2" type="ORF">Hfx1149_16135</name>
</gene>
<sequence>MNRRQFIGGIGVGMVLTSGCLGSGGDTTTPVPGANQDGPADGTQTPEQSSGGQSTPESTPEPTVEPDVEETPEPAPEDRIDFTREEGDPEVVGTLLTKGPVPGVIVSSDLPFANAWQNYAEVDEENGQYLVGLSVTSGSSIGRLSVVGRVFDESGSLISKDTDVSNNIPGGEKALIHLAFDGDVTEMYHFEIDLTAPK</sequence>
<dbReference type="PROSITE" id="PS51257">
    <property type="entry name" value="PROKAR_LIPOPROTEIN"/>
    <property type="match status" value="1"/>
</dbReference>
<comment type="caution">
    <text evidence="2">The sequence shown here is derived from an EMBL/GenBank/DDBJ whole genome shotgun (WGS) entry which is preliminary data.</text>
</comment>
<protein>
    <submittedName>
        <fullName evidence="2">Uncharacterized protein</fullName>
    </submittedName>
</protein>
<reference evidence="2" key="1">
    <citation type="submission" date="2019-09" db="EMBL/GenBank/DDBJ databases">
        <title>Genomic analysis of Haloferax sp. CBA1149.</title>
        <authorList>
            <person name="Roh S.W."/>
        </authorList>
    </citation>
    <scope>NUCLEOTIDE SEQUENCE</scope>
    <source>
        <strain evidence="2">CBA1149</strain>
    </source>
</reference>
<dbReference type="AlphaFoldDB" id="A0A643JRA3"/>
<proteinExistence type="predicted"/>
<name>A0A643JRA3_9EURY</name>
<organism evidence="2">
    <name type="scientific">Haloferax sp. CBA1149</name>
    <dbReference type="NCBI Taxonomy" id="2650753"/>
    <lineage>
        <taxon>Archaea</taxon>
        <taxon>Methanobacteriati</taxon>
        <taxon>Methanobacteriota</taxon>
        <taxon>Stenosarchaea group</taxon>
        <taxon>Halobacteria</taxon>
        <taxon>Halobacteriales</taxon>
        <taxon>Haloferacaceae</taxon>
        <taxon>Haloferax</taxon>
    </lineage>
</organism>
<feature type="region of interest" description="Disordered" evidence="1">
    <location>
        <begin position="16"/>
        <end position="87"/>
    </location>
</feature>
<feature type="compositionally biased region" description="Polar residues" evidence="1">
    <location>
        <begin position="42"/>
        <end position="53"/>
    </location>
</feature>
<evidence type="ECO:0000256" key="1">
    <source>
        <dbReference type="SAM" id="MobiDB-lite"/>
    </source>
</evidence>
<accession>A0A643JRA3</accession>
<dbReference type="RefSeq" id="WP_151139762.1">
    <property type="nucleotide sequence ID" value="NZ_VZUS01000005.1"/>
</dbReference>